<sequence length="588" mass="65503">MYSYQPPHQPLYQTSNQPSYQPSYQQNYYVTADPGYQQNYHVTTGPGLPPSSYENGNDNNKSPRSFADKYLRSSIFQGAILSWIVSILMLILAIFVAMRGQVKGSNVIWDLRVGLFLTAVTVTTTVTSFTIRFMVPAMLAGTLIISQMYNLNGSGMMISKLMEASMSRGLWSTMTACFNSYQARKLAIIIALTLMWQYAATMADLYLHATAIGNYQPMPGSTVPSARSLEIATNCSEISYSNNCASIIQNPRKILTVYQNTSETLQIRNSDDGIYLLQTPPSEKAYSYSGSGIFLRPSCEPISSICNLKARYGAMTNYSCPATLWSASGNTVTKLFDVNVTSAINRQGKYEASNPIHAIITARYGYTSGTYDSEYVFEVHGDFSILLHCQILASNIEYDVTLGMLKVSNKRNLTNSQLFTLGAASMNYNMAYQAMTDVELIAYKGNSTLFANAFGLQWAQATISAFSPMLQENSSGGGYSYLVEVYKDQTIVPLSAVSIYAFIVILPLLIFSYICIYSLFNRHTNWILTEFICTPQRLFYQTLVNGHNMNDGCSESLMIQSNRIEKIECNIKVNGEHCEFSSQIVKRN</sequence>
<keyword evidence="2" id="KW-0812">Transmembrane</keyword>
<accession>A0A8H3XE37</accession>
<dbReference type="Proteomes" id="UP000439903">
    <property type="component" value="Unassembled WGS sequence"/>
</dbReference>
<evidence type="ECO:0000256" key="1">
    <source>
        <dbReference type="SAM" id="MobiDB-lite"/>
    </source>
</evidence>
<reference evidence="3 4" key="1">
    <citation type="journal article" date="2019" name="Environ. Microbiol.">
        <title>At the nexus of three kingdoms: the genome of the mycorrhizal fungus Gigaspora margarita provides insights into plant, endobacterial and fungal interactions.</title>
        <authorList>
            <person name="Venice F."/>
            <person name="Ghignone S."/>
            <person name="Salvioli di Fossalunga A."/>
            <person name="Amselem J."/>
            <person name="Novero M."/>
            <person name="Xianan X."/>
            <person name="Sedzielewska Toro K."/>
            <person name="Morin E."/>
            <person name="Lipzen A."/>
            <person name="Grigoriev I.V."/>
            <person name="Henrissat B."/>
            <person name="Martin F.M."/>
            <person name="Bonfante P."/>
        </authorList>
    </citation>
    <scope>NUCLEOTIDE SEQUENCE [LARGE SCALE GENOMIC DNA]</scope>
    <source>
        <strain evidence="3 4">BEG34</strain>
    </source>
</reference>
<keyword evidence="2" id="KW-1133">Transmembrane helix</keyword>
<comment type="caution">
    <text evidence="3">The sequence shown here is derived from an EMBL/GenBank/DDBJ whole genome shotgun (WGS) entry which is preliminary data.</text>
</comment>
<gene>
    <name evidence="3" type="ORF">F8M41_002087</name>
</gene>
<feature type="transmembrane region" description="Helical" evidence="2">
    <location>
        <begin position="75"/>
        <end position="97"/>
    </location>
</feature>
<keyword evidence="4" id="KW-1185">Reference proteome</keyword>
<evidence type="ECO:0000256" key="2">
    <source>
        <dbReference type="SAM" id="Phobius"/>
    </source>
</evidence>
<feature type="compositionally biased region" description="Low complexity" evidence="1">
    <location>
        <begin position="12"/>
        <end position="21"/>
    </location>
</feature>
<keyword evidence="2" id="KW-0472">Membrane</keyword>
<protein>
    <submittedName>
        <fullName evidence="3">Uncharacterized protein</fullName>
    </submittedName>
</protein>
<dbReference type="OrthoDB" id="2396651at2759"/>
<feature type="transmembrane region" description="Helical" evidence="2">
    <location>
        <begin position="499"/>
        <end position="520"/>
    </location>
</feature>
<feature type="transmembrane region" description="Helical" evidence="2">
    <location>
        <begin position="109"/>
        <end position="127"/>
    </location>
</feature>
<feature type="region of interest" description="Disordered" evidence="1">
    <location>
        <begin position="1"/>
        <end position="21"/>
    </location>
</feature>
<dbReference type="EMBL" id="WTPW01001177">
    <property type="protein sequence ID" value="KAF0450874.1"/>
    <property type="molecule type" value="Genomic_DNA"/>
</dbReference>
<evidence type="ECO:0000313" key="4">
    <source>
        <dbReference type="Proteomes" id="UP000439903"/>
    </source>
</evidence>
<dbReference type="AlphaFoldDB" id="A0A8H3XE37"/>
<organism evidence="3 4">
    <name type="scientific">Gigaspora margarita</name>
    <dbReference type="NCBI Taxonomy" id="4874"/>
    <lineage>
        <taxon>Eukaryota</taxon>
        <taxon>Fungi</taxon>
        <taxon>Fungi incertae sedis</taxon>
        <taxon>Mucoromycota</taxon>
        <taxon>Glomeromycotina</taxon>
        <taxon>Glomeromycetes</taxon>
        <taxon>Diversisporales</taxon>
        <taxon>Gigasporaceae</taxon>
        <taxon>Gigaspora</taxon>
    </lineage>
</organism>
<evidence type="ECO:0000313" key="3">
    <source>
        <dbReference type="EMBL" id="KAF0450874.1"/>
    </source>
</evidence>
<name>A0A8H3XE37_GIGMA</name>
<proteinExistence type="predicted"/>